<keyword evidence="1" id="KW-1133">Transmembrane helix</keyword>
<proteinExistence type="predicted"/>
<protein>
    <submittedName>
        <fullName evidence="2">Uncharacterized protein</fullName>
    </submittedName>
</protein>
<evidence type="ECO:0000313" key="3">
    <source>
        <dbReference type="Proteomes" id="UP000618754"/>
    </source>
</evidence>
<dbReference type="EMBL" id="JACWMW010000002">
    <property type="protein sequence ID" value="MBD1385286.1"/>
    <property type="molecule type" value="Genomic_DNA"/>
</dbReference>
<sequence length="212" mass="25088">MFLSANNIVELTGLLLAIVFLINDKNKIWRAQILFLIAVCIIELTGRYYRIIIQQNNSWIYNLYLLLETGFVSAVFYTFFEDYIKGRLYIIAVVLLFIIVYTKEVVSHGITKFNVNSDTLLSVHFCICSLLYYYQLLKSEGYEQLSKLPSFWWVNGVFFFYFGSVACDLFFYQLFSIPNNLRSDIYAILNLLLYSCWSYSFLCRYQQRKRLS</sequence>
<accession>A0ABR7X3X5</accession>
<evidence type="ECO:0000256" key="1">
    <source>
        <dbReference type="SAM" id="Phobius"/>
    </source>
</evidence>
<reference evidence="2 3" key="1">
    <citation type="submission" date="2020-09" db="EMBL/GenBank/DDBJ databases">
        <title>Novel species of Mucilaginibacter isolated from a glacier on the Tibetan Plateau.</title>
        <authorList>
            <person name="Liu Q."/>
            <person name="Xin Y.-H."/>
        </authorList>
    </citation>
    <scope>NUCLEOTIDE SEQUENCE [LARGE SCALE GENOMIC DNA]</scope>
    <source>
        <strain evidence="2 3">CGMCC 1.13878</strain>
    </source>
</reference>
<keyword evidence="1" id="KW-0812">Transmembrane</keyword>
<keyword evidence="1" id="KW-0472">Membrane</keyword>
<dbReference type="Proteomes" id="UP000618754">
    <property type="component" value="Unassembled WGS sequence"/>
</dbReference>
<feature type="transmembrane region" description="Helical" evidence="1">
    <location>
        <begin position="7"/>
        <end position="23"/>
    </location>
</feature>
<dbReference type="RefSeq" id="WP_191175169.1">
    <property type="nucleotide sequence ID" value="NZ_JACWMW010000002.1"/>
</dbReference>
<organism evidence="2 3">
    <name type="scientific">Mucilaginibacter rigui</name>
    <dbReference type="NCBI Taxonomy" id="534635"/>
    <lineage>
        <taxon>Bacteria</taxon>
        <taxon>Pseudomonadati</taxon>
        <taxon>Bacteroidota</taxon>
        <taxon>Sphingobacteriia</taxon>
        <taxon>Sphingobacteriales</taxon>
        <taxon>Sphingobacteriaceae</taxon>
        <taxon>Mucilaginibacter</taxon>
    </lineage>
</organism>
<feature type="transmembrane region" description="Helical" evidence="1">
    <location>
        <begin position="29"/>
        <end position="49"/>
    </location>
</feature>
<evidence type="ECO:0000313" key="2">
    <source>
        <dbReference type="EMBL" id="MBD1385286.1"/>
    </source>
</evidence>
<feature type="transmembrane region" description="Helical" evidence="1">
    <location>
        <begin position="86"/>
        <end position="106"/>
    </location>
</feature>
<gene>
    <name evidence="2" type="ORF">IDJ75_08350</name>
</gene>
<keyword evidence="3" id="KW-1185">Reference proteome</keyword>
<name>A0ABR7X3X5_9SPHI</name>
<feature type="transmembrane region" description="Helical" evidence="1">
    <location>
        <begin position="61"/>
        <end position="80"/>
    </location>
</feature>
<feature type="transmembrane region" description="Helical" evidence="1">
    <location>
        <begin position="151"/>
        <end position="172"/>
    </location>
</feature>
<feature type="transmembrane region" description="Helical" evidence="1">
    <location>
        <begin position="184"/>
        <end position="202"/>
    </location>
</feature>
<feature type="transmembrane region" description="Helical" evidence="1">
    <location>
        <begin position="118"/>
        <end position="136"/>
    </location>
</feature>
<comment type="caution">
    <text evidence="2">The sequence shown here is derived from an EMBL/GenBank/DDBJ whole genome shotgun (WGS) entry which is preliminary data.</text>
</comment>